<sequence length="70" mass="8807">MREYDLPQMYLDMTNRELIREYRRSVSELNRIKYQQLIVVGWKMDQMKERLSWIESALAYRMKYQVSIRR</sequence>
<accession>A0A554LJP2</accession>
<reference evidence="1 2" key="1">
    <citation type="submission" date="2017-07" db="EMBL/GenBank/DDBJ databases">
        <title>Mechanisms for carbon and nitrogen cycling indicate functional differentiation within the Candidate Phyla Radiation.</title>
        <authorList>
            <person name="Danczak R.E."/>
            <person name="Johnston M.D."/>
            <person name="Kenah C."/>
            <person name="Slattery M."/>
            <person name="Wrighton K.C."/>
            <person name="Wilkins M.J."/>
        </authorList>
    </citation>
    <scope>NUCLEOTIDE SEQUENCE [LARGE SCALE GENOMIC DNA]</scope>
    <source>
        <strain evidence="1">Licking1014_7</strain>
    </source>
</reference>
<evidence type="ECO:0000313" key="2">
    <source>
        <dbReference type="Proteomes" id="UP000315689"/>
    </source>
</evidence>
<proteinExistence type="predicted"/>
<gene>
    <name evidence="1" type="ORF">CEN89_320</name>
</gene>
<evidence type="ECO:0000313" key="1">
    <source>
        <dbReference type="EMBL" id="TSC93080.1"/>
    </source>
</evidence>
<protein>
    <submittedName>
        <fullName evidence="1">Uncharacterized protein</fullName>
    </submittedName>
</protein>
<name>A0A554LJP2_9BACT</name>
<dbReference type="Proteomes" id="UP000315689">
    <property type="component" value="Unassembled WGS sequence"/>
</dbReference>
<dbReference type="AlphaFoldDB" id="A0A554LJP2"/>
<dbReference type="EMBL" id="VMGK01000008">
    <property type="protein sequence ID" value="TSC93080.1"/>
    <property type="molecule type" value="Genomic_DNA"/>
</dbReference>
<organism evidence="1 2">
    <name type="scientific">Candidatus Berkelbacteria bacterium Licking1014_7</name>
    <dbReference type="NCBI Taxonomy" id="2017147"/>
    <lineage>
        <taxon>Bacteria</taxon>
        <taxon>Candidatus Berkelbacteria</taxon>
    </lineage>
</organism>
<comment type="caution">
    <text evidence="1">The sequence shown here is derived from an EMBL/GenBank/DDBJ whole genome shotgun (WGS) entry which is preliminary data.</text>
</comment>